<keyword evidence="12" id="KW-1185">Reference proteome</keyword>
<dbReference type="Pfam" id="PF08532">
    <property type="entry name" value="Glyco_hydro_42M"/>
    <property type="match status" value="1"/>
</dbReference>
<evidence type="ECO:0000256" key="7">
    <source>
        <dbReference type="ARBA" id="ARBA00023295"/>
    </source>
</evidence>
<organism evidence="11 12">
    <name type="scientific">Agaribacter flavus</name>
    <dbReference type="NCBI Taxonomy" id="1902781"/>
    <lineage>
        <taxon>Bacteria</taxon>
        <taxon>Pseudomonadati</taxon>
        <taxon>Pseudomonadota</taxon>
        <taxon>Gammaproteobacteria</taxon>
        <taxon>Alteromonadales</taxon>
        <taxon>Alteromonadaceae</taxon>
        <taxon>Agaribacter</taxon>
    </lineage>
</organism>
<evidence type="ECO:0000259" key="9">
    <source>
        <dbReference type="Pfam" id="PF02449"/>
    </source>
</evidence>
<dbReference type="SUPFAM" id="SSF51011">
    <property type="entry name" value="Glycosyl hydrolase domain"/>
    <property type="match status" value="1"/>
</dbReference>
<dbReference type="CDD" id="cd03143">
    <property type="entry name" value="A4_beta-galactosidase_middle_domain"/>
    <property type="match status" value="1"/>
</dbReference>
<dbReference type="InterPro" id="IPR017853">
    <property type="entry name" value="GH"/>
</dbReference>
<evidence type="ECO:0000256" key="2">
    <source>
        <dbReference type="ARBA" id="ARBA00005940"/>
    </source>
</evidence>
<keyword evidence="6" id="KW-0862">Zinc</keyword>
<dbReference type="InterPro" id="IPR029062">
    <property type="entry name" value="Class_I_gatase-like"/>
</dbReference>
<comment type="similarity">
    <text evidence="2 8">Belongs to the glycosyl hydrolase 42 family.</text>
</comment>
<dbReference type="InterPro" id="IPR013529">
    <property type="entry name" value="Glyco_hydro_42_N"/>
</dbReference>
<dbReference type="InterPro" id="IPR013738">
    <property type="entry name" value="Beta_galactosidase_Trimer"/>
</dbReference>
<name>A0ABV7FPY9_9ALTE</name>
<keyword evidence="5 8" id="KW-0378">Hydrolase</keyword>
<evidence type="ECO:0000259" key="10">
    <source>
        <dbReference type="Pfam" id="PF08532"/>
    </source>
</evidence>
<dbReference type="Pfam" id="PF02449">
    <property type="entry name" value="Glyco_hydro_42"/>
    <property type="match status" value="1"/>
</dbReference>
<dbReference type="Gene3D" id="3.40.50.880">
    <property type="match status" value="1"/>
</dbReference>
<accession>A0ABV7FPY9</accession>
<evidence type="ECO:0000256" key="3">
    <source>
        <dbReference type="ARBA" id="ARBA00012756"/>
    </source>
</evidence>
<evidence type="ECO:0000256" key="1">
    <source>
        <dbReference type="ARBA" id="ARBA00001412"/>
    </source>
</evidence>
<keyword evidence="4" id="KW-0479">Metal-binding</keyword>
<feature type="domain" description="Beta-galactosidase trimerisation" evidence="10">
    <location>
        <begin position="405"/>
        <end position="594"/>
    </location>
</feature>
<dbReference type="Gene3D" id="2.60.40.1180">
    <property type="entry name" value="Golgi alpha-mannosidase II"/>
    <property type="match status" value="1"/>
</dbReference>
<evidence type="ECO:0000256" key="6">
    <source>
        <dbReference type="ARBA" id="ARBA00022833"/>
    </source>
</evidence>
<dbReference type="PIRSF" id="PIRSF001084">
    <property type="entry name" value="B-galactosidase"/>
    <property type="match status" value="1"/>
</dbReference>
<dbReference type="Gene3D" id="3.20.20.80">
    <property type="entry name" value="Glycosidases"/>
    <property type="match status" value="1"/>
</dbReference>
<dbReference type="RefSeq" id="WP_376919480.1">
    <property type="nucleotide sequence ID" value="NZ_JBHRSW010000009.1"/>
</dbReference>
<proteinExistence type="inferred from homology"/>
<gene>
    <name evidence="11" type="ORF">ACFOHL_06900</name>
</gene>
<evidence type="ECO:0000256" key="8">
    <source>
        <dbReference type="PIRNR" id="PIRNR001084"/>
    </source>
</evidence>
<protein>
    <recommendedName>
        <fullName evidence="3 8">Beta-galactosidase</fullName>
        <shortName evidence="8">Beta-gal</shortName>
        <ecNumber evidence="3 8">3.2.1.23</ecNumber>
    </recommendedName>
</protein>
<dbReference type="SUPFAM" id="SSF52317">
    <property type="entry name" value="Class I glutamine amidotransferase-like"/>
    <property type="match status" value="1"/>
</dbReference>
<dbReference type="InterPro" id="IPR013780">
    <property type="entry name" value="Glyco_hydro_b"/>
</dbReference>
<dbReference type="InterPro" id="IPR003476">
    <property type="entry name" value="Glyco_hydro_42"/>
</dbReference>
<dbReference type="Proteomes" id="UP001595478">
    <property type="component" value="Unassembled WGS sequence"/>
</dbReference>
<evidence type="ECO:0000256" key="5">
    <source>
        <dbReference type="ARBA" id="ARBA00022801"/>
    </source>
</evidence>
<keyword evidence="7 8" id="KW-0326">Glycosidase</keyword>
<dbReference type="EMBL" id="JBHRSW010000009">
    <property type="protein sequence ID" value="MFC3121343.1"/>
    <property type="molecule type" value="Genomic_DNA"/>
</dbReference>
<reference evidence="12" key="1">
    <citation type="journal article" date="2019" name="Int. J. Syst. Evol. Microbiol.">
        <title>The Global Catalogue of Microorganisms (GCM) 10K type strain sequencing project: providing services to taxonomists for standard genome sequencing and annotation.</title>
        <authorList>
            <consortium name="The Broad Institute Genomics Platform"/>
            <consortium name="The Broad Institute Genome Sequencing Center for Infectious Disease"/>
            <person name="Wu L."/>
            <person name="Ma J."/>
        </authorList>
    </citation>
    <scope>NUCLEOTIDE SEQUENCE [LARGE SCALE GENOMIC DNA]</scope>
    <source>
        <strain evidence="12">KCTC 52473</strain>
    </source>
</reference>
<comment type="caution">
    <text evidence="11">The sequence shown here is derived from an EMBL/GenBank/DDBJ whole genome shotgun (WGS) entry which is preliminary data.</text>
</comment>
<feature type="domain" description="Glycoside hydrolase family 42 N-terminal" evidence="9">
    <location>
        <begin position="5"/>
        <end position="393"/>
    </location>
</feature>
<evidence type="ECO:0000313" key="11">
    <source>
        <dbReference type="EMBL" id="MFC3121343.1"/>
    </source>
</evidence>
<evidence type="ECO:0000256" key="4">
    <source>
        <dbReference type="ARBA" id="ARBA00022723"/>
    </source>
</evidence>
<dbReference type="PANTHER" id="PTHR36447:SF2">
    <property type="entry name" value="BETA-GALACTOSIDASE YESZ"/>
    <property type="match status" value="1"/>
</dbReference>
<evidence type="ECO:0000313" key="12">
    <source>
        <dbReference type="Proteomes" id="UP001595478"/>
    </source>
</evidence>
<dbReference type="PANTHER" id="PTHR36447">
    <property type="entry name" value="BETA-GALACTOSIDASE GANA"/>
    <property type="match status" value="1"/>
</dbReference>
<dbReference type="SUPFAM" id="SSF51445">
    <property type="entry name" value="(Trans)glycosidases"/>
    <property type="match status" value="1"/>
</dbReference>
<comment type="catalytic activity">
    <reaction evidence="1 8">
        <text>Hydrolysis of terminal non-reducing beta-D-galactose residues in beta-D-galactosides.</text>
        <dbReference type="EC" id="3.2.1.23"/>
    </reaction>
</comment>
<dbReference type="EC" id="3.2.1.23" evidence="3 8"/>
<sequence length="655" mass="74656">MLGVCYYPEHWPQDMWQQDAIEMRALGLTYVRLAEFSWSKLEPQEGTYNFDWLDKAIAVLAEQDLKIILCTPTATPPKWLIDKFPDILPVDINTGTTRGFGSRRHYDFSSENYFRESMRISEVMAKRYASHPAVVGWQTDNEIACHDTTHSGSDNAKHAFQAWLEKRYGTIESLNEAWGTIFWSMEYQDFSQIELPILAVTETHPSHQLAYRRFSSEQVVRYHDAMIAVLKKHCPEHFVTHNFIPMTDTQADNFALAEKLNFACYDNYPLGRTDLFFADRDTDTFKRYMRTGHPDFASCSFDHVRGISKDNFWIMEQQPGPVNWAHHNPRPLPGMVRLWSWEAVAHGAETICYFRWRQAAFAQEQMHAGIKRVDNSKSVAWQEIEQFRDELAETEFDLTASVNSSVAMIMSTSNQWVTEIERQGDSFDHQLVEFEYYSALRQLGIDVDFVSPNADLSSYKLVVVPCMPIVDKVLISALEASPAHIVFGPRSGAKTEELTLAPELGPGNIQRLIPIKVESTETLRADCTMPILYKGASYSAGRWNEELAIGEGVKTIARFSNQQAAVVQNDKITYLATLSDVEFLRVLLNDLAVACGVKTYLLPEDIRLSQRGQFGLLFNYSAQAKRVDLGASEQLEFVLGSEEVAPYSLSIYKRV</sequence>